<evidence type="ECO:0000313" key="2">
    <source>
        <dbReference type="Proteomes" id="UP001283361"/>
    </source>
</evidence>
<gene>
    <name evidence="1" type="ORF">RRG08_058658</name>
</gene>
<sequence>MSRSARLRLSHSGPDYQEPVRHLLVFTIQTIFYPPVPPKAHSQFPDSPQAELLYGFHQPPVVWSVVGQSAEK</sequence>
<evidence type="ECO:0000313" key="1">
    <source>
        <dbReference type="EMBL" id="KAK3760660.1"/>
    </source>
</evidence>
<dbReference type="AlphaFoldDB" id="A0AAE0Z144"/>
<proteinExistence type="predicted"/>
<accession>A0AAE0Z144</accession>
<protein>
    <submittedName>
        <fullName evidence="1">Uncharacterized protein</fullName>
    </submittedName>
</protein>
<organism evidence="1 2">
    <name type="scientific">Elysia crispata</name>
    <name type="common">lettuce slug</name>
    <dbReference type="NCBI Taxonomy" id="231223"/>
    <lineage>
        <taxon>Eukaryota</taxon>
        <taxon>Metazoa</taxon>
        <taxon>Spiralia</taxon>
        <taxon>Lophotrochozoa</taxon>
        <taxon>Mollusca</taxon>
        <taxon>Gastropoda</taxon>
        <taxon>Heterobranchia</taxon>
        <taxon>Euthyneura</taxon>
        <taxon>Panpulmonata</taxon>
        <taxon>Sacoglossa</taxon>
        <taxon>Placobranchoidea</taxon>
        <taxon>Plakobranchidae</taxon>
        <taxon>Elysia</taxon>
    </lineage>
</organism>
<keyword evidence="2" id="KW-1185">Reference proteome</keyword>
<comment type="caution">
    <text evidence="1">The sequence shown here is derived from an EMBL/GenBank/DDBJ whole genome shotgun (WGS) entry which is preliminary data.</text>
</comment>
<name>A0AAE0Z144_9GAST</name>
<dbReference type="EMBL" id="JAWDGP010004969">
    <property type="protein sequence ID" value="KAK3760660.1"/>
    <property type="molecule type" value="Genomic_DNA"/>
</dbReference>
<reference evidence="1" key="1">
    <citation type="journal article" date="2023" name="G3 (Bethesda)">
        <title>A reference genome for the long-term kleptoplast-retaining sea slug Elysia crispata morphotype clarki.</title>
        <authorList>
            <person name="Eastman K.E."/>
            <person name="Pendleton A.L."/>
            <person name="Shaikh M.A."/>
            <person name="Suttiyut T."/>
            <person name="Ogas R."/>
            <person name="Tomko P."/>
            <person name="Gavelis G."/>
            <person name="Widhalm J.R."/>
            <person name="Wisecaver J.H."/>
        </authorList>
    </citation>
    <scope>NUCLEOTIDE SEQUENCE</scope>
    <source>
        <strain evidence="1">ECLA1</strain>
    </source>
</reference>
<dbReference type="Proteomes" id="UP001283361">
    <property type="component" value="Unassembled WGS sequence"/>
</dbReference>